<dbReference type="STRING" id="52.CMC5_026790"/>
<reference evidence="3 4" key="1">
    <citation type="submission" date="2015-07" db="EMBL/GenBank/DDBJ databases">
        <title>Genome analysis of myxobacterium Chondromyces crocatus Cm c5 reveals a high potential for natural compound synthesis and the genetic basis for the loss of fruiting body formation.</title>
        <authorList>
            <person name="Zaburannyi N."/>
            <person name="Bunk B."/>
            <person name="Maier J."/>
            <person name="Overmann J."/>
            <person name="Mueller R."/>
        </authorList>
    </citation>
    <scope>NUCLEOTIDE SEQUENCE [LARGE SCALE GENOMIC DNA]</scope>
    <source>
        <strain evidence="3 4">Cm c5</strain>
    </source>
</reference>
<protein>
    <recommendedName>
        <fullName evidence="2">DUF2169 domain-containing protein</fullName>
    </recommendedName>
</protein>
<organism evidence="3 4">
    <name type="scientific">Chondromyces crocatus</name>
    <dbReference type="NCBI Taxonomy" id="52"/>
    <lineage>
        <taxon>Bacteria</taxon>
        <taxon>Pseudomonadati</taxon>
        <taxon>Myxococcota</taxon>
        <taxon>Polyangia</taxon>
        <taxon>Polyangiales</taxon>
        <taxon>Polyangiaceae</taxon>
        <taxon>Chondromyces</taxon>
    </lineage>
</organism>
<evidence type="ECO:0000256" key="1">
    <source>
        <dbReference type="SAM" id="MobiDB-lite"/>
    </source>
</evidence>
<dbReference type="KEGG" id="ccro:CMC5_026790"/>
<evidence type="ECO:0000313" key="4">
    <source>
        <dbReference type="Proteomes" id="UP000067626"/>
    </source>
</evidence>
<feature type="compositionally biased region" description="Low complexity" evidence="1">
    <location>
        <begin position="410"/>
        <end position="419"/>
    </location>
</feature>
<dbReference type="OrthoDB" id="5290767at2"/>
<dbReference type="Pfam" id="PF09937">
    <property type="entry name" value="DUF2169"/>
    <property type="match status" value="1"/>
</dbReference>
<dbReference type="Proteomes" id="UP000067626">
    <property type="component" value="Chromosome"/>
</dbReference>
<evidence type="ECO:0000313" key="3">
    <source>
        <dbReference type="EMBL" id="AKT38532.1"/>
    </source>
</evidence>
<name>A0A0K1ECW1_CHOCO</name>
<proteinExistence type="predicted"/>
<sequence length="799" mass="85460">MDVVSTGPVRVASRRWPSVHGTWSLAVACKVTYALLPGVSPLASEQEGLNEDDNHWDDDPVRSVYMPGDLVPYKPCADVVLVGQGFAPNRTPVASFMVRMRVGEVDKSIEVFGERSWSPEGALVEGAQVVRASLRYERAAGGPGTWNPVGVRADGPPDPYGRILLPSLQLPGQSVGRRGEPLAPVGYGPIAPSWPTRAERIRAHYGSWDPGRWFERPLPEGFDASFFNVAPGDQQVRELRDDERIVLENLHVEHAQLSTQLPGVRPRAMAERAAGRREEIALVADTLWIDTERCVCSMVWRGRISLAHPQEAGRITVGLEEPRGTGQRGKQGDAEGSGPAAPVSQSFNQAHTVLGGGDLPPLVMPFVRQGAGDAGPTKEKGHRPFPSSAMGQTQAPPFAPLAGNGGLGGLPFSAQAASPEAPPATPRPSLVYGQMFESSGASALMGKPSGATPWPQAAVAPAVVIPPAIAVPEPPVARVSFGQRAVSENMAPSPPAVSSAASASDVAAMAATYGSQAALEVASTSPTSSGSPVSAPRREPRAPGAGHYVDLLWFDVTAPRRLRAQASFASEVREPVGQGSWLSLDDELEPQQDRDRRDVLRVLGRVPSADAEGIMRAMIEAIDEEGAMAPPLVVVAGELQLFFHEVDVLKATIAVLSPLAGADKRLSEVLDAANELVASDWRCTIYAAESMTGRLREALAPSNRSILANVDRILLEQRRYQKRTLLGEKRIRAALAVEGSQTPIPCYLPEPLEAKLPLFQRFRAVLIAEARGQQDEYETNPLALIALALGRLINMPGRR</sequence>
<feature type="domain" description="DUF2169" evidence="2">
    <location>
        <begin position="24"/>
        <end position="301"/>
    </location>
</feature>
<feature type="region of interest" description="Disordered" evidence="1">
    <location>
        <begin position="315"/>
        <end position="344"/>
    </location>
</feature>
<dbReference type="InterPro" id="IPR018683">
    <property type="entry name" value="DUF2169"/>
</dbReference>
<gene>
    <name evidence="3" type="ORF">CMC5_026790</name>
</gene>
<keyword evidence="4" id="KW-1185">Reference proteome</keyword>
<dbReference type="RefSeq" id="WP_082362450.1">
    <property type="nucleotide sequence ID" value="NZ_CP012159.1"/>
</dbReference>
<evidence type="ECO:0000259" key="2">
    <source>
        <dbReference type="Pfam" id="PF09937"/>
    </source>
</evidence>
<feature type="compositionally biased region" description="Low complexity" evidence="1">
    <location>
        <begin position="522"/>
        <end position="535"/>
    </location>
</feature>
<dbReference type="EMBL" id="CP012159">
    <property type="protein sequence ID" value="AKT38532.1"/>
    <property type="molecule type" value="Genomic_DNA"/>
</dbReference>
<feature type="region of interest" description="Disordered" evidence="1">
    <location>
        <begin position="522"/>
        <end position="542"/>
    </location>
</feature>
<feature type="region of interest" description="Disordered" evidence="1">
    <location>
        <begin position="367"/>
        <end position="427"/>
    </location>
</feature>
<accession>A0A0K1ECW1</accession>
<dbReference type="AlphaFoldDB" id="A0A0K1ECW1"/>